<dbReference type="PROSITE" id="PS50157">
    <property type="entry name" value="ZINC_FINGER_C2H2_2"/>
    <property type="match status" value="3"/>
</dbReference>
<dbReference type="Gene3D" id="3.30.160.60">
    <property type="entry name" value="Classic Zinc Finger"/>
    <property type="match status" value="1"/>
</dbReference>
<feature type="compositionally biased region" description="Polar residues" evidence="8">
    <location>
        <begin position="662"/>
        <end position="671"/>
    </location>
</feature>
<keyword evidence="9" id="KW-0812">Transmembrane</keyword>
<dbReference type="SMART" id="SM00355">
    <property type="entry name" value="ZnF_C2H2"/>
    <property type="match status" value="6"/>
</dbReference>
<evidence type="ECO:0000256" key="6">
    <source>
        <dbReference type="ARBA" id="ARBA00023242"/>
    </source>
</evidence>
<keyword evidence="6" id="KW-0539">Nucleus</keyword>
<feature type="domain" description="USP" evidence="11">
    <location>
        <begin position="2118"/>
        <end position="2371"/>
    </location>
</feature>
<evidence type="ECO:0000256" key="5">
    <source>
        <dbReference type="ARBA" id="ARBA00022833"/>
    </source>
</evidence>
<organism evidence="12">
    <name type="scientific">Cladocopium goreaui</name>
    <dbReference type="NCBI Taxonomy" id="2562237"/>
    <lineage>
        <taxon>Eukaryota</taxon>
        <taxon>Sar</taxon>
        <taxon>Alveolata</taxon>
        <taxon>Dinophyceae</taxon>
        <taxon>Suessiales</taxon>
        <taxon>Symbiodiniaceae</taxon>
        <taxon>Cladocopium</taxon>
    </lineage>
</organism>
<evidence type="ECO:0000256" key="7">
    <source>
        <dbReference type="PROSITE-ProRule" id="PRU00042"/>
    </source>
</evidence>
<keyword evidence="9" id="KW-0472">Membrane</keyword>
<feature type="domain" description="C2H2-type" evidence="10">
    <location>
        <begin position="1690"/>
        <end position="1713"/>
    </location>
</feature>
<evidence type="ECO:0000256" key="2">
    <source>
        <dbReference type="ARBA" id="ARBA00022723"/>
    </source>
</evidence>
<dbReference type="EMBL" id="CAMXCT010005556">
    <property type="protein sequence ID" value="CAI4012652.1"/>
    <property type="molecule type" value="Genomic_DNA"/>
</dbReference>
<dbReference type="Pfam" id="PF00096">
    <property type="entry name" value="zf-C2H2"/>
    <property type="match status" value="1"/>
</dbReference>
<dbReference type="InterPro" id="IPR050888">
    <property type="entry name" value="ZnF_C2H2-type_TF"/>
</dbReference>
<dbReference type="InterPro" id="IPR013087">
    <property type="entry name" value="Znf_C2H2_type"/>
</dbReference>
<feature type="compositionally biased region" description="Basic and acidic residues" evidence="8">
    <location>
        <begin position="652"/>
        <end position="661"/>
    </location>
</feature>
<keyword evidence="5" id="KW-0862">Zinc</keyword>
<reference evidence="12" key="1">
    <citation type="submission" date="2022-10" db="EMBL/GenBank/DDBJ databases">
        <authorList>
            <person name="Chen Y."/>
            <person name="Dougan E. K."/>
            <person name="Chan C."/>
            <person name="Rhodes N."/>
            <person name="Thang M."/>
        </authorList>
    </citation>
    <scope>NUCLEOTIDE SEQUENCE</scope>
</reference>
<feature type="region of interest" description="Disordered" evidence="8">
    <location>
        <begin position="641"/>
        <end position="671"/>
    </location>
</feature>
<dbReference type="EMBL" id="CAMXCT030005556">
    <property type="protein sequence ID" value="CAL4799964.1"/>
    <property type="molecule type" value="Genomic_DNA"/>
</dbReference>
<comment type="subcellular location">
    <subcellularLocation>
        <location evidence="1">Nucleus</location>
    </subcellularLocation>
</comment>
<dbReference type="InterPro" id="IPR001394">
    <property type="entry name" value="Peptidase_C19_UCH"/>
</dbReference>
<dbReference type="PROSITE" id="PS50235">
    <property type="entry name" value="USP_3"/>
    <property type="match status" value="1"/>
</dbReference>
<evidence type="ECO:0000256" key="3">
    <source>
        <dbReference type="ARBA" id="ARBA00022737"/>
    </source>
</evidence>
<evidence type="ECO:0000256" key="1">
    <source>
        <dbReference type="ARBA" id="ARBA00004123"/>
    </source>
</evidence>
<accession>A0A9P1DLS2</accession>
<proteinExistence type="predicted"/>
<evidence type="ECO:0000313" key="14">
    <source>
        <dbReference type="Proteomes" id="UP001152797"/>
    </source>
</evidence>
<dbReference type="EMBL" id="CAMXCT020005556">
    <property type="protein sequence ID" value="CAL1166027.1"/>
    <property type="molecule type" value="Genomic_DNA"/>
</dbReference>
<dbReference type="GO" id="GO:0004843">
    <property type="term" value="F:cysteine-type deubiquitinase activity"/>
    <property type="evidence" value="ECO:0007669"/>
    <property type="project" value="InterPro"/>
</dbReference>
<dbReference type="Proteomes" id="UP001152797">
    <property type="component" value="Unassembled WGS sequence"/>
</dbReference>
<evidence type="ECO:0000259" key="10">
    <source>
        <dbReference type="PROSITE" id="PS50157"/>
    </source>
</evidence>
<keyword evidence="2" id="KW-0479">Metal-binding</keyword>
<keyword evidence="4 7" id="KW-0863">Zinc-finger</keyword>
<keyword evidence="3" id="KW-0677">Repeat</keyword>
<evidence type="ECO:0000256" key="9">
    <source>
        <dbReference type="SAM" id="Phobius"/>
    </source>
</evidence>
<feature type="domain" description="C2H2-type" evidence="10">
    <location>
        <begin position="466"/>
        <end position="490"/>
    </location>
</feature>
<dbReference type="GO" id="GO:0005634">
    <property type="term" value="C:nucleus"/>
    <property type="evidence" value="ECO:0007669"/>
    <property type="project" value="UniProtKB-SubCell"/>
</dbReference>
<name>A0A9P1DLS2_9DINO</name>
<sequence length="2442" mass="277012">MEALQNKGLHINTAKSAFLLTMGGTNFRAVRSGLIQRTSAGERIKIHGDHQTFDLPVLHQTKYLGTLISYGSFEDATTKLRVSHARLAFTRLKKWLTARRGLAVKERMRLWSTCVFPVLTYGIFTIGLTTKGLQMLQHTMISMIRQIHHDHAYLTGRSNEHALLFHGVAPPLLWLWTTADSLYQSVTKMHPHSTEFDLCQTFDWTALQQTIDFIHHQHAKGLTVPSGKLAMDEDTTLEQRQARPVAPFPENAAPGLALSTGAIPKLTKEELHSIQQHEFGPRAQAMHHHFRLMHSAYSNLVHSKATQLTNLMSDEAPCPACGVIFNSTHSYNVWFQVAMLIVHGPKPATDVHAKPLDTMQCEICGVHCSSAQELHAHLQKVHRLISSVWHESRDSCDGKPICNHCKQDFKNLESLRSHINQGRCAKFNPDLTTTPTEVLLLWKEACCQGRLEDILSDPHNKLRLTLRCQCCPKKYTRSADLSAHLQGSHAEIWMAAQPFVHQLVQGFYGSLGCVCNPSCNVNRLHHVCMPFLQLSMQFARLKDAMFLPAKQTVTEIARVLPPHVPVDLRGTLELALANYDLDSLWTDALLMDALSGTCVFCGHDLLPAELNYHLHEDDALQQMLQTFQNIAPLLDNSLKLAPNPAAPKRQRRAPDHADPNDKSSLTKGQPQQIDQQKLLLLMGRLLLKVDRDLQVLQRETTFIIFFSSQEQTGILPLLLQEANQWHQQSKEGSSSLRMPLRQVLLQSVVKELIARLTKLTEAPADSPLLEVARKTNIVLENNTIPFMEWDASEKRLKVAAKTPVSLTKMGEHLLELQEGFKDANLILKFHSLPTKPDSVITPWRLQMSSREDRTYELMLHLAQSQIWTLIAASLKQHNLYQSSLAANLEVGLGLKPNKGEVIPTQQQLLEAVSKMVLINPNNWCFCNTAAYSLFWTVLTLSCYEPAMWGIQSHDIMRFLLASRQTPMNLAAQQFFRDIMHTWGRDEIGRHNFSISQQDSSEFVQVWLQMMQTSVFQMQWEKRMSAADATHVMDSNQEACAPLCLKFDDTLMLSQFCTLTSLVKTWHQADGMRSAFLSSSPCVCIHIDRCVMGPELTVYKCTSKLQIDEVCCIPVFQDGSIACEFHEYTVVAVMSHLGQDGENITMAWLVRTDVLHLPYYRAEPETPTTSTAELMRQRLLTDLPGIQLTGGLSQSSFLELKYWLQHQPIDIVVLSETKWSFNSCWSDAQWSYVHSASNDPRSGGVLIMIARRLATPDSIGFLALEDGRLLHVRIHHAKRATDILAVYQHVDYKTTQSRKLRAHLWAKLSDYVGQLPQRNQFICSGDFNTALPGVAPWTGTGHFHWQGSRTCGSQHEALTTAVDQAVEEPVDPSTDPEQIITHFFGHGITGADIALHSEPTRKKPDRLGPGKIADQYTAHSLTVAYVRTTWQGPSSLPHFSDEAPGVPFSISDLCVALHNLHPHKAAAMPFLPATVWKDQNAGRQPQTVSPTANAIPTQATALPLKTMGRYLGVIVSYHAFEQQTWLHRKKTVHHSMPDVPIDGDALMTTPQAPAASSQAAPADPVTSGNRAERNSFLITTQPFWPCELCQTRCDDLQSLHRHLKAEHEVTVFDWNVARDSVPGSTACSHCGKPFTSRDGLRTHIITGKCEFFDPTATNHPLNAAEKWRTQLTLGFLDKQHLSAHQRLQLTLHCQLCGEIYVRSNDLNAHLQQAHGQLWQRSNDLVRYLLQTLISSRGCMCNPTVNDDSRTHICPGVRQMAMIFYTSETEMFIPQQYNEQTLRLTHRALENHARFQMLLNVVLDRDFSHLWHTQQLNVLNNCRSILPRTAPSSSKLPLCCSHSMDDQLMLDQSDTELLQSFQHLGPLLMQASQYMREKDEEPLNKKLKQEPVGADKAAQPHNPQNKALLTLIHHLAKVVLQHDRAIQMDRRQDSFVIFAQVSAEGALPLLTSKAKEWKDMTEKTTTLRTFLLKHLILELQQRAIKLSQSTQGTQLWDVAVTKGVILQDGSWPFQQWCHTEKKLTKSHRAPLPMSRILKDLQFMVELLTDNDHVMRFHSLRPQANVVPWMLQINLREDDLWRLFHQLSQSTLWGLLGLSLKQHNQQVSKPAQLLDQLTNMQGTPNKGLSRGTFTLTDWGRQHDLFRDLLLELRPQPFNLDAQLWFQGITQNWDENRGQADSAEFTSMLLQWVAPSFLSCHWQRRLMENECVRVHDQGDRYQPLTLQLDPSHSTDGIARLTDMLRRWHNDLGMYAGLLQAPEVLCVHVDRFIYEGHGRVRKTDTPVFFGGPIDVPVFTDDGLDCTWERYQMTAAFAHQGDAATGHYQALLRTQPSIRHPDADTYWLHCDDDRPPRPCRMLPHQFQEGVTCIWLCRQDIIDLHAWEEDLLTTPPGHAQNQDQLLKLLQQPNWISRGQNQRSEAISALTDSSAKFYFLYYPFTIFRIF</sequence>
<dbReference type="Gene3D" id="3.60.10.10">
    <property type="entry name" value="Endonuclease/exonuclease/phosphatase"/>
    <property type="match status" value="1"/>
</dbReference>
<dbReference type="InterPro" id="IPR028889">
    <property type="entry name" value="USP"/>
</dbReference>
<comment type="caution">
    <text evidence="12">The sequence shown here is derived from an EMBL/GenBank/DDBJ whole genome shotgun (WGS) entry which is preliminary data.</text>
</comment>
<dbReference type="GO" id="GO:0008270">
    <property type="term" value="F:zinc ion binding"/>
    <property type="evidence" value="ECO:0007669"/>
    <property type="project" value="UniProtKB-KW"/>
</dbReference>
<feature type="non-terminal residue" evidence="12">
    <location>
        <position position="1"/>
    </location>
</feature>
<keyword evidence="14" id="KW-1185">Reference proteome</keyword>
<evidence type="ECO:0000313" key="13">
    <source>
        <dbReference type="EMBL" id="CAL4799964.1"/>
    </source>
</evidence>
<dbReference type="InterPro" id="IPR036691">
    <property type="entry name" value="Endo/exonu/phosph_ase_sf"/>
</dbReference>
<evidence type="ECO:0000313" key="12">
    <source>
        <dbReference type="EMBL" id="CAI4012652.1"/>
    </source>
</evidence>
<dbReference type="InterPro" id="IPR038765">
    <property type="entry name" value="Papain-like_cys_pep_sf"/>
</dbReference>
<dbReference type="OrthoDB" id="9439903at2759"/>
<dbReference type="Gene3D" id="3.90.70.10">
    <property type="entry name" value="Cysteine proteinases"/>
    <property type="match status" value="1"/>
</dbReference>
<feature type="transmembrane region" description="Helical" evidence="9">
    <location>
        <begin position="110"/>
        <end position="128"/>
    </location>
</feature>
<reference evidence="13 14" key="2">
    <citation type="submission" date="2024-05" db="EMBL/GenBank/DDBJ databases">
        <authorList>
            <person name="Chen Y."/>
            <person name="Shah S."/>
            <person name="Dougan E. K."/>
            <person name="Thang M."/>
            <person name="Chan C."/>
        </authorList>
    </citation>
    <scope>NUCLEOTIDE SEQUENCE [LARGE SCALE GENOMIC DNA]</scope>
</reference>
<dbReference type="Pfam" id="PF00443">
    <property type="entry name" value="UCH"/>
    <property type="match status" value="1"/>
</dbReference>
<dbReference type="PROSITE" id="PS00028">
    <property type="entry name" value="ZINC_FINGER_C2H2_1"/>
    <property type="match status" value="3"/>
</dbReference>
<dbReference type="SUPFAM" id="SSF56219">
    <property type="entry name" value="DNase I-like"/>
    <property type="match status" value="1"/>
</dbReference>
<dbReference type="SUPFAM" id="SSF54001">
    <property type="entry name" value="Cysteine proteinases"/>
    <property type="match status" value="2"/>
</dbReference>
<feature type="domain" description="C2H2-type" evidence="10">
    <location>
        <begin position="1624"/>
        <end position="1642"/>
    </location>
</feature>
<dbReference type="GO" id="GO:0016579">
    <property type="term" value="P:protein deubiquitination"/>
    <property type="evidence" value="ECO:0007669"/>
    <property type="project" value="InterPro"/>
</dbReference>
<evidence type="ECO:0000259" key="11">
    <source>
        <dbReference type="PROSITE" id="PS50235"/>
    </source>
</evidence>
<gene>
    <name evidence="12" type="ORF">C1SCF055_LOCUS37694</name>
</gene>
<keyword evidence="9" id="KW-1133">Transmembrane helix</keyword>
<evidence type="ECO:0000256" key="8">
    <source>
        <dbReference type="SAM" id="MobiDB-lite"/>
    </source>
</evidence>
<protein>
    <submittedName>
        <fullName evidence="13">LINE-1 retrotransposable element ORF2 protein</fullName>
    </submittedName>
</protein>
<dbReference type="PANTHER" id="PTHR24406">
    <property type="entry name" value="TRANSCRIPTIONAL REPRESSOR CTCFL-RELATED"/>
    <property type="match status" value="1"/>
</dbReference>
<evidence type="ECO:0000256" key="4">
    <source>
        <dbReference type="ARBA" id="ARBA00022771"/>
    </source>
</evidence>